<dbReference type="InterPro" id="IPR041492">
    <property type="entry name" value="HAD_2"/>
</dbReference>
<dbReference type="Proteomes" id="UP001281731">
    <property type="component" value="Unassembled WGS sequence"/>
</dbReference>
<evidence type="ECO:0000313" key="1">
    <source>
        <dbReference type="EMBL" id="MDY5154877.1"/>
    </source>
</evidence>
<dbReference type="InterPro" id="IPR023214">
    <property type="entry name" value="HAD_sf"/>
</dbReference>
<dbReference type="AlphaFoldDB" id="A0AAW9HQC3"/>
<accession>A0AAW9HQC3</accession>
<dbReference type="Gene3D" id="1.10.150.240">
    <property type="entry name" value="Putative phosphatase, domain 2"/>
    <property type="match status" value="1"/>
</dbReference>
<dbReference type="Pfam" id="PF13419">
    <property type="entry name" value="HAD_2"/>
    <property type="match status" value="1"/>
</dbReference>
<dbReference type="SFLD" id="SFLDG01129">
    <property type="entry name" value="C1.5:_HAD__Beta-PGM__Phosphata"/>
    <property type="match status" value="1"/>
</dbReference>
<dbReference type="SUPFAM" id="SSF56784">
    <property type="entry name" value="HAD-like"/>
    <property type="match status" value="1"/>
</dbReference>
<dbReference type="InterPro" id="IPR006439">
    <property type="entry name" value="HAD-SF_hydro_IA"/>
</dbReference>
<proteinExistence type="predicted"/>
<sequence length="217" mass="23239">MAQPQLSMEKLVDYLQLPFMPQGILWDMDGTLVDSEAEWGRVTEEIVRSYGGQWTEKDALAITGAGSQTHAYAMARRVHEAGAKEDPWKLFAKVLRGMETHMGSVTLIDGGAELIDFFDAHSIPQALVTATPGEPVRLFLSGVGSRLKTAVTGDDPVPGKPDPAPYALGAERIGVPIEFCVAFEDSIPGTTSARRAGAFVVDVHEYPLAGIVAACAI</sequence>
<evidence type="ECO:0000313" key="2">
    <source>
        <dbReference type="Proteomes" id="UP001281731"/>
    </source>
</evidence>
<protein>
    <submittedName>
        <fullName evidence="1">HAD family phosphatase</fullName>
    </submittedName>
</protein>
<dbReference type="InterPro" id="IPR023198">
    <property type="entry name" value="PGP-like_dom2"/>
</dbReference>
<organism evidence="1 2">
    <name type="scientific">Actinotignum urinale</name>
    <dbReference type="NCBI Taxonomy" id="190146"/>
    <lineage>
        <taxon>Bacteria</taxon>
        <taxon>Bacillati</taxon>
        <taxon>Actinomycetota</taxon>
        <taxon>Actinomycetes</taxon>
        <taxon>Actinomycetales</taxon>
        <taxon>Actinomycetaceae</taxon>
        <taxon>Actinotignum</taxon>
    </lineage>
</organism>
<reference evidence="1" key="1">
    <citation type="submission" date="2023-10" db="EMBL/GenBank/DDBJ databases">
        <title>Whole Genome based description of the genera Actinobaculum and Actinotignum reveals a complex phylogenetic relationship within the species included in the genus Actinotignum.</title>
        <authorList>
            <person name="Jensen C.S."/>
            <person name="Dargis R."/>
            <person name="Kemp M."/>
            <person name="Christensen J.J."/>
        </authorList>
    </citation>
    <scope>NUCLEOTIDE SEQUENCE</scope>
    <source>
        <strain evidence="1">SLA_B511</strain>
    </source>
</reference>
<dbReference type="RefSeq" id="WP_102165584.1">
    <property type="nucleotide sequence ID" value="NZ_CAMYCL010000025.1"/>
</dbReference>
<dbReference type="NCBIfam" id="TIGR01509">
    <property type="entry name" value="HAD-SF-IA-v3"/>
    <property type="match status" value="1"/>
</dbReference>
<dbReference type="Gene3D" id="3.40.50.1000">
    <property type="entry name" value="HAD superfamily/HAD-like"/>
    <property type="match status" value="1"/>
</dbReference>
<dbReference type="PANTHER" id="PTHR18901">
    <property type="entry name" value="2-DEOXYGLUCOSE-6-PHOSPHATE PHOSPHATASE 2"/>
    <property type="match status" value="1"/>
</dbReference>
<dbReference type="EMBL" id="JAWNGC010000003">
    <property type="protein sequence ID" value="MDY5154877.1"/>
    <property type="molecule type" value="Genomic_DNA"/>
</dbReference>
<gene>
    <name evidence="1" type="ORF">R6G80_03935</name>
</gene>
<dbReference type="PANTHER" id="PTHR18901:SF38">
    <property type="entry name" value="PSEUDOURIDINE-5'-PHOSPHATASE"/>
    <property type="match status" value="1"/>
</dbReference>
<dbReference type="InterPro" id="IPR036412">
    <property type="entry name" value="HAD-like_sf"/>
</dbReference>
<name>A0AAW9HQC3_9ACTO</name>
<dbReference type="CDD" id="cd07505">
    <property type="entry name" value="HAD_BPGM-like"/>
    <property type="match status" value="1"/>
</dbReference>
<comment type="caution">
    <text evidence="1">The sequence shown here is derived from an EMBL/GenBank/DDBJ whole genome shotgun (WGS) entry which is preliminary data.</text>
</comment>
<dbReference type="SFLD" id="SFLDS00003">
    <property type="entry name" value="Haloacid_Dehalogenase"/>
    <property type="match status" value="1"/>
</dbReference>